<dbReference type="STRING" id="267212.GCA_001063965_01870"/>
<feature type="binding site" evidence="6 8">
    <location>
        <position position="118"/>
    </location>
    <ligand>
        <name>FMN</name>
        <dbReference type="ChEBI" id="CHEBI:58210"/>
    </ligand>
</feature>
<dbReference type="InterPro" id="IPR000659">
    <property type="entry name" value="Pyridox_Oxase"/>
</dbReference>
<dbReference type="HOGENOM" id="CLU_032263_2_2_4"/>
<keyword evidence="3 6" id="KW-0288">FMN</keyword>
<dbReference type="SUPFAM" id="SSF50475">
    <property type="entry name" value="FMN-binding split barrel"/>
    <property type="match status" value="1"/>
</dbReference>
<feature type="binding site" evidence="6 7">
    <location>
        <position position="102"/>
    </location>
    <ligand>
        <name>substrate</name>
    </ligand>
</feature>
<dbReference type="AlphaFoldDB" id="F2BFN2"/>
<dbReference type="Pfam" id="PF10590">
    <property type="entry name" value="PNP_phzG_C"/>
    <property type="match status" value="1"/>
</dbReference>
<dbReference type="PANTHER" id="PTHR10851:SF0">
    <property type="entry name" value="PYRIDOXINE-5'-PHOSPHATE OXIDASE"/>
    <property type="match status" value="1"/>
</dbReference>
<dbReference type="FunFam" id="2.30.110.10:FF:000014">
    <property type="entry name" value="Pyridoxine/pyridoxamine 5'-phosphate oxidase"/>
    <property type="match status" value="1"/>
</dbReference>
<sequence length="247" mass="28176">MALLEIAAKPDRPSETKFSDGLLQYYNSRTRTQKGRTVNLHDIREDYSKRQLSEQDCAASPIAQFEQWLNEAVAAQAAEPTAVNVATVGEDGRPQSRMVLLKEVNARGFVFFTNYHSRKGRALAVRPFAALTFFWPELERQVRAEGRVERLSEAASDEYFASRPYASRLGAWASEQSSVISDKNVLVRRAAAFGLKHPLHVPRPPHWGGYLVIPERIEFWQGRPSRLHDRILYRLADGRWTKERLAP</sequence>
<feature type="binding site" evidence="6 7">
    <location>
        <position position="159"/>
    </location>
    <ligand>
        <name>substrate</name>
    </ligand>
</feature>
<comment type="pathway">
    <text evidence="6">Cofactor metabolism; pyridoxal 5'-phosphate salvage; pyridoxal 5'-phosphate from pyridoxamine 5'-phosphate: step 1/1.</text>
</comment>
<reference evidence="11 12" key="1">
    <citation type="submission" date="2011-02" db="EMBL/GenBank/DDBJ databases">
        <authorList>
            <person name="Muzny D."/>
            <person name="Qin X."/>
            <person name="Deng J."/>
            <person name="Jiang H."/>
            <person name="Liu Y."/>
            <person name="Qu J."/>
            <person name="Song X.-Z."/>
            <person name="Zhang L."/>
            <person name="Thornton R."/>
            <person name="Coyle M."/>
            <person name="Francisco L."/>
            <person name="Jackson L."/>
            <person name="Javaid M."/>
            <person name="Korchina V."/>
            <person name="Kovar C."/>
            <person name="Mata R."/>
            <person name="Mathew T."/>
            <person name="Ngo R."/>
            <person name="Nguyen L."/>
            <person name="Nguyen N."/>
            <person name="Okwuonu G."/>
            <person name="Ongeri F."/>
            <person name="Pham C."/>
            <person name="Simmons D."/>
            <person name="Wilczek-Boney K."/>
            <person name="Hale W."/>
            <person name="Jakkamsetti A."/>
            <person name="Pham P."/>
            <person name="Ruth R."/>
            <person name="San Lucas F."/>
            <person name="Warren J."/>
            <person name="Zhang J."/>
            <person name="Zhao Z."/>
            <person name="Zhou C."/>
            <person name="Zhu D."/>
            <person name="Lee S."/>
            <person name="Bess C."/>
            <person name="Blankenburg K."/>
            <person name="Forbes L."/>
            <person name="Fu Q."/>
            <person name="Gubbala S."/>
            <person name="Hirani K."/>
            <person name="Jayaseelan J.C."/>
            <person name="Lara F."/>
            <person name="Munidasa M."/>
            <person name="Palculict T."/>
            <person name="Patil S."/>
            <person name="Pu L.-L."/>
            <person name="Saada N."/>
            <person name="Tang L."/>
            <person name="Weissenberger G."/>
            <person name="Zhu Y."/>
            <person name="Hemphill L."/>
            <person name="Shang Y."/>
            <person name="Youmans B."/>
            <person name="Ayvaz T."/>
            <person name="Ross M."/>
            <person name="Santibanez J."/>
            <person name="Aqrawi P."/>
            <person name="Gross S."/>
            <person name="Joshi V."/>
            <person name="Fowler G."/>
            <person name="Nazareth L."/>
            <person name="Reid J."/>
            <person name="Worley K."/>
            <person name="Petrosino J."/>
            <person name="Highlander S."/>
            <person name="Gibbs R."/>
        </authorList>
    </citation>
    <scope>NUCLEOTIDE SEQUENCE [LARGE SCALE GENOMIC DNA]</scope>
    <source>
        <strain evidence="11 12">ATCC BAA-1200</strain>
    </source>
</reference>
<dbReference type="NCBIfam" id="TIGR00558">
    <property type="entry name" value="pdxH"/>
    <property type="match status" value="1"/>
</dbReference>
<comment type="cofactor">
    <cofactor evidence="6 8">
        <name>FMN</name>
        <dbReference type="ChEBI" id="CHEBI:58210"/>
    </cofactor>
    <text evidence="6 8">Binds 1 FMN per subunit.</text>
</comment>
<evidence type="ECO:0000256" key="8">
    <source>
        <dbReference type="PIRSR" id="PIRSR000190-2"/>
    </source>
</evidence>
<organism evidence="11 12">
    <name type="scientific">Neisseria bacilliformis ATCC BAA-1200</name>
    <dbReference type="NCBI Taxonomy" id="888742"/>
    <lineage>
        <taxon>Bacteria</taxon>
        <taxon>Pseudomonadati</taxon>
        <taxon>Pseudomonadota</taxon>
        <taxon>Betaproteobacteria</taxon>
        <taxon>Neisseriales</taxon>
        <taxon>Neisseriaceae</taxon>
        <taxon>Neisseria</taxon>
    </lineage>
</organism>
<dbReference type="PANTHER" id="PTHR10851">
    <property type="entry name" value="PYRIDOXINE-5-PHOSPHATE OXIDASE"/>
    <property type="match status" value="1"/>
</dbReference>
<dbReference type="PROSITE" id="PS01064">
    <property type="entry name" value="PYRIDOX_OXIDASE"/>
    <property type="match status" value="1"/>
</dbReference>
<dbReference type="UniPathway" id="UPA01068">
    <property type="reaction ID" value="UER00304"/>
</dbReference>
<feature type="binding site" evidence="6 8">
    <location>
        <position position="141"/>
    </location>
    <ligand>
        <name>FMN</name>
        <dbReference type="ChEBI" id="CHEBI:58210"/>
    </ligand>
</feature>
<evidence type="ECO:0000256" key="1">
    <source>
        <dbReference type="ARBA" id="ARBA00007301"/>
    </source>
</evidence>
<feature type="binding site" evidence="6 8">
    <location>
        <position position="230"/>
    </location>
    <ligand>
        <name>FMN</name>
        <dbReference type="ChEBI" id="CHEBI:58210"/>
    </ligand>
</feature>
<name>F2BFN2_9NEIS</name>
<dbReference type="GO" id="GO:0010181">
    <property type="term" value="F:FMN binding"/>
    <property type="evidence" value="ECO:0007669"/>
    <property type="project" value="UniProtKB-UniRule"/>
</dbReference>
<comment type="catalytic activity">
    <reaction evidence="6">
        <text>pyridoxamine 5'-phosphate + O2 + H2O = pyridoxal 5'-phosphate + H2O2 + NH4(+)</text>
        <dbReference type="Rhea" id="RHEA:15817"/>
        <dbReference type="ChEBI" id="CHEBI:15377"/>
        <dbReference type="ChEBI" id="CHEBI:15379"/>
        <dbReference type="ChEBI" id="CHEBI:16240"/>
        <dbReference type="ChEBI" id="CHEBI:28938"/>
        <dbReference type="ChEBI" id="CHEBI:58451"/>
        <dbReference type="ChEBI" id="CHEBI:597326"/>
        <dbReference type="EC" id="1.4.3.5"/>
    </reaction>
</comment>
<protein>
    <recommendedName>
        <fullName evidence="6">Pyridoxine/pyridoxamine 5'-phosphate oxidase</fullName>
        <ecNumber evidence="6">1.4.3.5</ecNumber>
    </recommendedName>
    <alternativeName>
        <fullName evidence="6">PNP/PMP oxidase</fullName>
        <shortName evidence="6">PNPOx</shortName>
    </alternativeName>
    <alternativeName>
        <fullName evidence="6">Pyridoxal 5'-phosphate synthase</fullName>
    </alternativeName>
</protein>
<comment type="pathway">
    <text evidence="6">Cofactor metabolism; pyridoxal 5'-phosphate salvage; pyridoxal 5'-phosphate from pyridoxine 5'-phosphate: step 1/1.</text>
</comment>
<evidence type="ECO:0000313" key="11">
    <source>
        <dbReference type="EMBL" id="EGF08231.1"/>
    </source>
</evidence>
<keyword evidence="4 6" id="KW-0560">Oxidoreductase</keyword>
<proteinExistence type="inferred from homology"/>
<dbReference type="InterPro" id="IPR012349">
    <property type="entry name" value="Split_barrel_FMN-bd"/>
</dbReference>
<dbReference type="EMBL" id="AFAY01000051">
    <property type="protein sequence ID" value="EGF08231.1"/>
    <property type="molecule type" value="Genomic_DNA"/>
</dbReference>
<feature type="domain" description="Pyridoxamine 5'-phosphate oxidase N-terminal" evidence="9">
    <location>
        <begin position="70"/>
        <end position="192"/>
    </location>
</feature>
<evidence type="ECO:0000256" key="5">
    <source>
        <dbReference type="ARBA" id="ARBA00023096"/>
    </source>
</evidence>
<feature type="domain" description="Pyridoxine 5'-phosphate oxidase dimerisation C-terminal" evidence="10">
    <location>
        <begin position="207"/>
        <end position="247"/>
    </location>
</feature>
<comment type="catalytic activity">
    <reaction evidence="6">
        <text>pyridoxine 5'-phosphate + O2 = pyridoxal 5'-phosphate + H2O2</text>
        <dbReference type="Rhea" id="RHEA:15149"/>
        <dbReference type="ChEBI" id="CHEBI:15379"/>
        <dbReference type="ChEBI" id="CHEBI:16240"/>
        <dbReference type="ChEBI" id="CHEBI:58589"/>
        <dbReference type="ChEBI" id="CHEBI:597326"/>
        <dbReference type="EC" id="1.4.3.5"/>
    </reaction>
</comment>
<feature type="binding site" evidence="6 8">
    <location>
        <position position="220"/>
    </location>
    <ligand>
        <name>FMN</name>
        <dbReference type="ChEBI" id="CHEBI:58210"/>
    </ligand>
</feature>
<dbReference type="Proteomes" id="UP000004105">
    <property type="component" value="Unassembled WGS sequence"/>
</dbReference>
<feature type="binding site" evidence="6 8">
    <location>
        <position position="119"/>
    </location>
    <ligand>
        <name>FMN</name>
        <dbReference type="ChEBI" id="CHEBI:58210"/>
    </ligand>
</feature>
<dbReference type="HAMAP" id="MF_01629">
    <property type="entry name" value="PdxH"/>
    <property type="match status" value="1"/>
</dbReference>
<dbReference type="PIRSF" id="PIRSF000190">
    <property type="entry name" value="Pyd_amn-ph_oxd"/>
    <property type="match status" value="1"/>
</dbReference>
<keyword evidence="12" id="KW-1185">Reference proteome</keyword>
<dbReference type="EC" id="1.4.3.5" evidence="6"/>
<evidence type="ECO:0000256" key="7">
    <source>
        <dbReference type="PIRSR" id="PIRSR000190-1"/>
    </source>
</evidence>
<feature type="binding site" evidence="6 7">
    <location>
        <begin position="226"/>
        <end position="228"/>
    </location>
    <ligand>
        <name>substrate</name>
    </ligand>
</feature>
<feature type="binding site" evidence="6 8">
    <location>
        <begin position="112"/>
        <end position="113"/>
    </location>
    <ligand>
        <name>FMN</name>
        <dbReference type="ChEBI" id="CHEBI:58210"/>
    </ligand>
</feature>
<dbReference type="InterPro" id="IPR011576">
    <property type="entry name" value="Pyridox_Oxase_N"/>
</dbReference>
<comment type="similarity">
    <text evidence="1 6">Belongs to the pyridoxamine 5'-phosphate oxidase family.</text>
</comment>
<dbReference type="InterPro" id="IPR019740">
    <property type="entry name" value="Pyridox_Oxase_CS"/>
</dbReference>
<gene>
    <name evidence="11" type="primary">pdxH2</name>
    <name evidence="6" type="synonym">pdxH</name>
    <name evidence="11" type="ORF">HMPREF9123_2539</name>
</gene>
<feature type="binding site" evidence="6 8">
    <location>
        <begin position="97"/>
        <end position="102"/>
    </location>
    <ligand>
        <name>FMN</name>
        <dbReference type="ChEBI" id="CHEBI:58210"/>
    </ligand>
</feature>
<feature type="binding site" evidence="6 7">
    <location>
        <position position="167"/>
    </location>
    <ligand>
        <name>substrate</name>
    </ligand>
</feature>
<comment type="caution">
    <text evidence="11">The sequence shown here is derived from an EMBL/GenBank/DDBJ whole genome shotgun (WGS) entry which is preliminary data.</text>
</comment>
<accession>F2BFN2</accession>
<feature type="binding site" evidence="6 7">
    <location>
        <position position="163"/>
    </location>
    <ligand>
        <name>substrate</name>
    </ligand>
</feature>
<comment type="function">
    <text evidence="6">Catalyzes the oxidation of either pyridoxine 5'-phosphate (PNP) or pyridoxamine 5'-phosphate (PMP) into pyridoxal 5'-phosphate (PLP).</text>
</comment>
<comment type="subunit">
    <text evidence="6">Homodimer.</text>
</comment>
<evidence type="ECO:0000256" key="3">
    <source>
        <dbReference type="ARBA" id="ARBA00022643"/>
    </source>
</evidence>
<evidence type="ECO:0000256" key="4">
    <source>
        <dbReference type="ARBA" id="ARBA00023002"/>
    </source>
</evidence>
<keyword evidence="5 6" id="KW-0664">Pyridoxine biosynthesis</keyword>
<dbReference type="GO" id="GO:0008615">
    <property type="term" value="P:pyridoxine biosynthetic process"/>
    <property type="evidence" value="ECO:0007669"/>
    <property type="project" value="UniProtKB-UniRule"/>
</dbReference>
<feature type="binding site" evidence="7">
    <location>
        <begin position="44"/>
        <end position="47"/>
    </location>
    <ligand>
        <name>substrate</name>
    </ligand>
</feature>
<dbReference type="InterPro" id="IPR019576">
    <property type="entry name" value="Pyridoxamine_oxidase_dimer_C"/>
</dbReference>
<dbReference type="GO" id="GO:0004733">
    <property type="term" value="F:pyridoxamine phosphate oxidase activity"/>
    <property type="evidence" value="ECO:0007669"/>
    <property type="project" value="UniProtKB-UniRule"/>
</dbReference>
<keyword evidence="2 6" id="KW-0285">Flavoprotein</keyword>
<evidence type="ECO:0000256" key="2">
    <source>
        <dbReference type="ARBA" id="ARBA00022630"/>
    </source>
</evidence>
<evidence type="ECO:0000313" key="12">
    <source>
        <dbReference type="Proteomes" id="UP000004105"/>
    </source>
</evidence>
<evidence type="ECO:0000259" key="9">
    <source>
        <dbReference type="Pfam" id="PF01243"/>
    </source>
</evidence>
<feature type="binding site" evidence="6 8">
    <location>
        <begin position="176"/>
        <end position="177"/>
    </location>
    <ligand>
        <name>FMN</name>
        <dbReference type="ChEBI" id="CHEBI:58210"/>
    </ligand>
</feature>
<evidence type="ECO:0000259" key="10">
    <source>
        <dbReference type="Pfam" id="PF10590"/>
    </source>
</evidence>
<dbReference type="Pfam" id="PF01243">
    <property type="entry name" value="PNPOx_N"/>
    <property type="match status" value="1"/>
</dbReference>
<dbReference type="NCBIfam" id="NF004231">
    <property type="entry name" value="PRK05679.1"/>
    <property type="match status" value="1"/>
</dbReference>
<dbReference type="Gene3D" id="2.30.110.10">
    <property type="entry name" value="Electron Transport, Fmn-binding Protein, Chain A"/>
    <property type="match status" value="1"/>
</dbReference>
<evidence type="ECO:0000256" key="6">
    <source>
        <dbReference type="HAMAP-Rule" id="MF_01629"/>
    </source>
</evidence>